<dbReference type="Pfam" id="PF00069">
    <property type="entry name" value="Pkinase"/>
    <property type="match status" value="2"/>
</dbReference>
<dbReference type="Gene3D" id="1.10.510.10">
    <property type="entry name" value="Transferase(Phosphotransferase) domain 1"/>
    <property type="match status" value="2"/>
</dbReference>
<evidence type="ECO:0000256" key="4">
    <source>
        <dbReference type="ARBA" id="ARBA00022741"/>
    </source>
</evidence>
<keyword evidence="4" id="KW-0547">Nucleotide-binding</keyword>
<dbReference type="InterPro" id="IPR000719">
    <property type="entry name" value="Prot_kinase_dom"/>
</dbReference>
<evidence type="ECO:0000256" key="3">
    <source>
        <dbReference type="ARBA" id="ARBA00022679"/>
    </source>
</evidence>
<dbReference type="SUPFAM" id="SSF47473">
    <property type="entry name" value="EF-hand"/>
    <property type="match status" value="2"/>
</dbReference>
<dbReference type="InterPro" id="IPR011992">
    <property type="entry name" value="EF-hand-dom_pair"/>
</dbReference>
<dbReference type="InterPro" id="IPR050205">
    <property type="entry name" value="CDPK_Ser/Thr_kinases"/>
</dbReference>
<dbReference type="InterPro" id="IPR002048">
    <property type="entry name" value="EF_hand_dom"/>
</dbReference>
<comment type="caution">
    <text evidence="11">The sequence shown here is derived from an EMBL/GenBank/DDBJ whole genome shotgun (WGS) entry which is preliminary data.</text>
</comment>
<evidence type="ECO:0000256" key="7">
    <source>
        <dbReference type="ARBA" id="ARBA00024334"/>
    </source>
</evidence>
<dbReference type="PROSITE" id="PS50222">
    <property type="entry name" value="EF_HAND_2"/>
    <property type="match status" value="1"/>
</dbReference>
<feature type="region of interest" description="Disordered" evidence="8">
    <location>
        <begin position="888"/>
        <end position="972"/>
    </location>
</feature>
<feature type="compositionally biased region" description="Basic and acidic residues" evidence="8">
    <location>
        <begin position="913"/>
        <end position="933"/>
    </location>
</feature>
<dbReference type="PANTHER" id="PTHR24349">
    <property type="entry name" value="SERINE/THREONINE-PROTEIN KINASE"/>
    <property type="match status" value="1"/>
</dbReference>
<evidence type="ECO:0000256" key="8">
    <source>
        <dbReference type="SAM" id="MobiDB-lite"/>
    </source>
</evidence>
<evidence type="ECO:0000256" key="1">
    <source>
        <dbReference type="ARBA" id="ARBA00001946"/>
    </source>
</evidence>
<proteinExistence type="inferred from homology"/>
<keyword evidence="12" id="KW-1185">Reference proteome</keyword>
<feature type="compositionally biased region" description="Basic and acidic residues" evidence="8">
    <location>
        <begin position="11"/>
        <end position="32"/>
    </location>
</feature>
<dbReference type="InterPro" id="IPR011545">
    <property type="entry name" value="DEAD/DEAH_box_helicase_dom"/>
</dbReference>
<organism evidence="11 12">
    <name type="scientific">Durusdinium trenchii</name>
    <dbReference type="NCBI Taxonomy" id="1381693"/>
    <lineage>
        <taxon>Eukaryota</taxon>
        <taxon>Sar</taxon>
        <taxon>Alveolata</taxon>
        <taxon>Dinophyceae</taxon>
        <taxon>Suessiales</taxon>
        <taxon>Symbiodiniaceae</taxon>
        <taxon>Durusdinium</taxon>
    </lineage>
</organism>
<dbReference type="EMBL" id="CAXAMM010026258">
    <property type="protein sequence ID" value="CAK9058534.1"/>
    <property type="molecule type" value="Genomic_DNA"/>
</dbReference>
<feature type="compositionally biased region" description="Basic and acidic residues" evidence="8">
    <location>
        <begin position="955"/>
        <end position="964"/>
    </location>
</feature>
<feature type="compositionally biased region" description="Acidic residues" evidence="8">
    <location>
        <begin position="934"/>
        <end position="945"/>
    </location>
</feature>
<dbReference type="Gene3D" id="3.40.50.300">
    <property type="entry name" value="P-loop containing nucleotide triphosphate hydrolases"/>
    <property type="match status" value="2"/>
</dbReference>
<feature type="domain" description="Protein kinase" evidence="9">
    <location>
        <begin position="1006"/>
        <end position="1259"/>
    </location>
</feature>
<dbReference type="PROSITE" id="PS50011">
    <property type="entry name" value="PROTEIN_KINASE_DOM"/>
    <property type="match status" value="2"/>
</dbReference>
<feature type="domain" description="EF-hand" evidence="10">
    <location>
        <begin position="1369"/>
        <end position="1404"/>
    </location>
</feature>
<dbReference type="SUPFAM" id="SSF56112">
    <property type="entry name" value="Protein kinase-like (PK-like)"/>
    <property type="match status" value="2"/>
</dbReference>
<keyword evidence="3" id="KW-0808">Transferase</keyword>
<evidence type="ECO:0000256" key="6">
    <source>
        <dbReference type="ARBA" id="ARBA00022840"/>
    </source>
</evidence>
<dbReference type="Pfam" id="PF00270">
    <property type="entry name" value="DEAD"/>
    <property type="match status" value="2"/>
</dbReference>
<dbReference type="InterPro" id="IPR011009">
    <property type="entry name" value="Kinase-like_dom_sf"/>
</dbReference>
<comment type="cofactor">
    <cofactor evidence="1">
        <name>Mg(2+)</name>
        <dbReference type="ChEBI" id="CHEBI:18420"/>
    </cofactor>
</comment>
<evidence type="ECO:0000256" key="5">
    <source>
        <dbReference type="ARBA" id="ARBA00022777"/>
    </source>
</evidence>
<evidence type="ECO:0000313" key="11">
    <source>
        <dbReference type="EMBL" id="CAK9058534.1"/>
    </source>
</evidence>
<dbReference type="Proteomes" id="UP001642464">
    <property type="component" value="Unassembled WGS sequence"/>
</dbReference>
<protein>
    <submittedName>
        <fullName evidence="11">Calcium-dependent protein kinase 2 (PfCDPK2)</fullName>
    </submittedName>
</protein>
<feature type="domain" description="Protein kinase" evidence="9">
    <location>
        <begin position="2351"/>
        <end position="2708"/>
    </location>
</feature>
<dbReference type="Gene3D" id="1.10.238.10">
    <property type="entry name" value="EF-hand"/>
    <property type="match status" value="4"/>
</dbReference>
<reference evidence="11 12" key="1">
    <citation type="submission" date="2024-02" db="EMBL/GenBank/DDBJ databases">
        <authorList>
            <person name="Chen Y."/>
            <person name="Shah S."/>
            <person name="Dougan E. K."/>
            <person name="Thang M."/>
            <person name="Chan C."/>
        </authorList>
    </citation>
    <scope>NUCLEOTIDE SEQUENCE [LARGE SCALE GENOMIC DNA]</scope>
</reference>
<dbReference type="GO" id="GO:0016301">
    <property type="term" value="F:kinase activity"/>
    <property type="evidence" value="ECO:0007669"/>
    <property type="project" value="UniProtKB-KW"/>
</dbReference>
<keyword evidence="6" id="KW-0067">ATP-binding</keyword>
<feature type="non-terminal residue" evidence="11">
    <location>
        <position position="1"/>
    </location>
</feature>
<feature type="compositionally biased region" description="Basic and acidic residues" evidence="8">
    <location>
        <begin position="2757"/>
        <end position="2771"/>
    </location>
</feature>
<sequence length="2887" mass="325112">WRSPVPSFELPQRKAAADTSPDKIDKRGERPLSGEQASHWQTSYQRKTFPVLDTLHITLKDRPAVTADTGDITYHGNIREGAARCVISFPGKYPSGWDALIKEHHDGSVGCVFLCTPEDGLGKHAQDPDAEEGTCYCKAIYGERGWKEFGYLKVLRCPYTKEKMLKEQEKAAAMGIVVVGEDASPEERQKAEQEAEQKYEENQRRAPWGCFWFKVWMGNGTYATEKKQKLQVVYFAGQKGKGKVEWEALATSDLWDGIGLGGSQKSEVAFLDRMRQKDPAWDYEEVDVALFLQNEFSLEQEVDAWDPEISKWRRGRLVAVPEWSEGCRDSPMEWMLVCKENQQTFRSTHLRHTTDPIHRLIDSLNRVEDDGLTKMLENALPEGIHLMGTPDVQCRLPNGNNAVGVKVHVPHIKAIHLLRDRVLSGDFDTALNEYLATSEYLGELEVQVDKTEFFERYERSLLSLSKLTEHQESKLQQLHEANSKELHLSAPAGAGKTFVAVQFALDKVYENWNSKGRILYVAPRPALGLHFVQWLIARHQALGIQEGFDANVEELLARVVLMHEPYNRLISLHVGPGGRLEETLLQTHVAAIASSCFLSIFDEAHELFASDQMSQIYRDAPGEKLLLSDLSQSASLHPSFPKDATTVTMMEVVRSTKRIVAGAQAFQIRIDGVSTSCSGTEGPPLKTFMFNADAQEMKTFDLCSLHIVRAIWHILRSFPSLKSLHRRVAIIVPDQEFLEKLMPLLAVKLQSTFAARKLQLVSFEGSLRYLHHYQQEVTSEVLVLDTIESARGLEMMMVICAGLDEPISETGSMETLVTRARIYQGITRAQLMTVIVDRFVPGGWLEFLQTLKFKEQLFQESSAFAEVSPEAAGQIVQKQGQAVRLALESPEEGKEKPSHRKKNPVMPKAKTATKVDREERGKMKPFETHKEDDEKWSEEEAEEEARSEVTAPTAPRREELHETSIWDTDSNEITSRSQALRFDPRQAQAKSVHLFIDNPGKITDYYRLGNKLGGPSSSMCRAINLVTGASRVVKTIKKPVRNIAAFNQEMALMKRMDHPNIIKLMETFEDYRNIYFVLEVCAGGEVLDHLLQSGFSEGQVAVLMQQLLRGVYYMHANGVCHRNLTFKNLLLQTKGPIERNLIKIGDLGLACQFKEGQVLTTKAGTPYYVAPQVLTGKYDAKCDLWSCGIIMYVLLCGYPPFTGASDAEILGKVRSGAYTFQRDDWSKVSEDAKNLTRNLLKLNPRERFTAEQALSDPWLRKAPSQEDLPMGKLKSFRALQQLEKVVVRSFVPFEESEILALQRYFEELEISSGAQALTPAELHEVFQVTEIPPDLEELLEDVVPEEVIRFKHSHIAALLDEALNRRKHMQEELCWSVFRDFDLTGDGTISQENLKQLLQKPEDGTRFDGERSTEPFEAQTSHLPTHGMLQFKGNVQAAHELQITHGRGLPSSNFGRRKEREAELRHMGAKRGRELPSADQKVHEEQASHWQTSYQRKTFAVLDTLHITLKDRPAVTADTGDITYHGNIREGAARCVISFPGKYPSGWDALIKEHHDGSVGCVFLCTPEDGLGKHAQDPDAEEGTCYCKAIYGERGWKEFGYLKVLRWPYTKEKMLKEQEKAAAMGIVVVGEDASPEERQKAEQEAEQKYEENQRRAPWGCFWFKVWMGNGTYATERKQKLQVVYFAGQKGKGKVEWEALATSDLWDGIGLGGSQKSEVAFLDRMRQKDPAWDYEEVDVARFLQNEFSLEQEVDAWDPEISKWRRGRLVAVPEWSEGCRDSPMEWMLVCKENQQTFRSTHLRHTTDPIHRLIDSLNRVEDDGLTKMLENALPEGIHLMGTPDVQCRLPNGNNAVGVKVHVPHIKAIHLLRDRVLSGDFDTALNEYLATNHTSEFEVQVDKTEFFERYERSLLSLSKLTEHQESKLQQLHEANSKELHLSAPAGAGKTFVAVQFALDKVYENWNSKGRILYVAPRPALGLHFVQWLIARHQALGIQEGFDANVEELLARVVLMHEPYNRLISLDVGPEGRLEETLLQTHVAAIASSCFLSIFDEAHELFASDQMSQIYKDAPGEKLLLSDLSQSASLHPSFPKDATTVTMTEVVRSTKRIVAGAQAFQIRIDGVSTSCSGTEGPPLKTFMFNADAQEMKTFDLCSLHIVRAIWHILRSFPSLKSLHRRVAIIVPDQEFLEKLMPLLAVKLQSTFAARKLQLVSFEGSLRYLHHYQQEVTSEVLVLDTIESARGLEMMMVICAGLDEPISEAGSMETLVTRARIYQGITRAQLMTVIVDRFVPGGWLEFLQTLKFKEKLFQVSPEAAGQIVQKQGQAVPSAALETLLGKDGPLDSTEKLSDRKKSPVMLKDWGTEGNIVLNLECPEARSDIKRAIAPTAPTAPPLHEQLHETSIWDTDSNEITSRSQALRFDPRQAQDYYQLDKKKLASVYTATNISTKVLRAVKAMSKSKRKTVERSREEIVPCLAVACWLLLSEAGTSIWSWSYAVGVSCLIAYSSPEPGSADGAVDYMHKNRVCHRDLKPEHCLFKTEDPIEKNILKIIDFGSASNFTPDEALGSPMQQVSAPMRTKIGTPHYVAPHVPLANQRSANPTTTVIVGKYNEKCDLWSCGVIMYVPLPHCRDEVLLLGYTPFYGDTDAEVLSKARSRFHGPFEASLPTMCLVLQSFVFKSGNTSSLLSGWLLKMNPNARCTAEEALNHTWIKLKASQSERRPFHESSAMDFGLLENLRHFRATDRLTKAPRRHTQTGGQGREDEKKTGDGQITRHDLKEGLLQAGLKEIPADLLEIMEAIDPQDYGPIDYTEFLAKALDRDCDQTLELQAANFRSELGSDTVRQRVTGAFGASALGEVLKEVESTDGMIDFEESTGLEFLTMMRATGEKS</sequence>
<evidence type="ECO:0000256" key="2">
    <source>
        <dbReference type="ARBA" id="ARBA00022527"/>
    </source>
</evidence>
<evidence type="ECO:0000259" key="10">
    <source>
        <dbReference type="PROSITE" id="PS50222"/>
    </source>
</evidence>
<dbReference type="InterPro" id="IPR027417">
    <property type="entry name" value="P-loop_NTPase"/>
</dbReference>
<feature type="region of interest" description="Disordered" evidence="8">
    <location>
        <begin position="1"/>
        <end position="41"/>
    </location>
</feature>
<keyword evidence="2" id="KW-0723">Serine/threonine-protein kinase</keyword>
<evidence type="ECO:0000313" key="12">
    <source>
        <dbReference type="Proteomes" id="UP001642464"/>
    </source>
</evidence>
<dbReference type="SUPFAM" id="SSF52540">
    <property type="entry name" value="P-loop containing nucleoside triphosphate hydrolases"/>
    <property type="match status" value="2"/>
</dbReference>
<dbReference type="Gene3D" id="3.30.200.20">
    <property type="entry name" value="Phosphorylase Kinase, domain 1"/>
    <property type="match status" value="1"/>
</dbReference>
<name>A0ABP0N6N1_9DINO</name>
<accession>A0ABP0N6N1</accession>
<keyword evidence="5 11" id="KW-0418">Kinase</keyword>
<feature type="region of interest" description="Disordered" evidence="8">
    <location>
        <begin position="2744"/>
        <end position="2771"/>
    </location>
</feature>
<comment type="similarity">
    <text evidence="7">Belongs to the protein kinase superfamily. Ser/Thr protein kinase family. CDPK subfamily.</text>
</comment>
<gene>
    <name evidence="11" type="ORF">SCF082_LOCUS31185</name>
</gene>
<dbReference type="CDD" id="cd05117">
    <property type="entry name" value="STKc_CAMK"/>
    <property type="match status" value="1"/>
</dbReference>
<evidence type="ECO:0000259" key="9">
    <source>
        <dbReference type="PROSITE" id="PS50011"/>
    </source>
</evidence>